<accession>A0A151K1Y4</accession>
<evidence type="ECO:0000313" key="3">
    <source>
        <dbReference type="Proteomes" id="UP000078542"/>
    </source>
</evidence>
<dbReference type="AlphaFoldDB" id="A0A151K1Y4"/>
<dbReference type="Proteomes" id="UP000078542">
    <property type="component" value="Unassembled WGS sequence"/>
</dbReference>
<sequence>MTVPTFVDQQEFIVRKKIIAVEVAVLRKGLILSYYIFTYSMSRNFLTKFKKYCTSWLSAYYHGLQWKNGMITYSITERVITMVIE</sequence>
<reference evidence="2 3" key="1">
    <citation type="submission" date="2016-03" db="EMBL/GenBank/DDBJ databases">
        <title>Cyphomyrmex costatus WGS genome.</title>
        <authorList>
            <person name="Nygaard S."/>
            <person name="Hu H."/>
            <person name="Boomsma J."/>
            <person name="Zhang G."/>
        </authorList>
    </citation>
    <scope>NUCLEOTIDE SEQUENCE [LARGE SCALE GENOMIC DNA]</scope>
    <source>
        <strain evidence="2">MS0001</strain>
        <tissue evidence="2">Whole body</tissue>
    </source>
</reference>
<dbReference type="STRING" id="456900.A0A151K1Y4"/>
<keyword evidence="3" id="KW-1185">Reference proteome</keyword>
<dbReference type="EMBL" id="LKEX01009455">
    <property type="protein sequence ID" value="KYN50087.1"/>
    <property type="molecule type" value="Genomic_DNA"/>
</dbReference>
<name>A0A151K1Y4_9HYME</name>
<evidence type="ECO:0000313" key="1">
    <source>
        <dbReference type="EMBL" id="KYN00240.1"/>
    </source>
</evidence>
<dbReference type="EMBL" id="KQ977737">
    <property type="protein sequence ID" value="KYN00240.1"/>
    <property type="molecule type" value="Genomic_DNA"/>
</dbReference>
<protein>
    <submittedName>
        <fullName evidence="2">Uncharacterized protein</fullName>
    </submittedName>
</protein>
<evidence type="ECO:0000313" key="2">
    <source>
        <dbReference type="EMBL" id="KYN50087.1"/>
    </source>
</evidence>
<proteinExistence type="predicted"/>
<gene>
    <name evidence="2" type="ORF">ALC62_00115</name>
    <name evidence="1" type="ORF">ALC62_08997</name>
</gene>
<organism evidence="2 3">
    <name type="scientific">Cyphomyrmex costatus</name>
    <dbReference type="NCBI Taxonomy" id="456900"/>
    <lineage>
        <taxon>Eukaryota</taxon>
        <taxon>Metazoa</taxon>
        <taxon>Ecdysozoa</taxon>
        <taxon>Arthropoda</taxon>
        <taxon>Hexapoda</taxon>
        <taxon>Insecta</taxon>
        <taxon>Pterygota</taxon>
        <taxon>Neoptera</taxon>
        <taxon>Endopterygota</taxon>
        <taxon>Hymenoptera</taxon>
        <taxon>Apocrita</taxon>
        <taxon>Aculeata</taxon>
        <taxon>Formicoidea</taxon>
        <taxon>Formicidae</taxon>
        <taxon>Myrmicinae</taxon>
        <taxon>Cyphomyrmex</taxon>
    </lineage>
</organism>